<evidence type="ECO:0000256" key="10">
    <source>
        <dbReference type="ARBA" id="ARBA00022622"/>
    </source>
</evidence>
<evidence type="ECO:0000256" key="14">
    <source>
        <dbReference type="ARBA" id="ARBA00023180"/>
    </source>
</evidence>
<evidence type="ECO:0000256" key="7">
    <source>
        <dbReference type="ARBA" id="ARBA00022475"/>
    </source>
</evidence>
<feature type="chain" id="PRO_5018556124" description="Probable glucan endo-1,3-beta-glucosidase eglC" evidence="24">
    <location>
        <begin position="19"/>
        <end position="440"/>
    </location>
</feature>
<dbReference type="Pfam" id="PF00332">
    <property type="entry name" value="Glyco_hydro_17"/>
    <property type="match status" value="1"/>
</dbReference>
<dbReference type="AlphaFoldDB" id="A0A3R7LW99"/>
<feature type="signal peptide" evidence="24">
    <location>
        <begin position="1"/>
        <end position="18"/>
    </location>
</feature>
<evidence type="ECO:0000256" key="23">
    <source>
        <dbReference type="SAM" id="MobiDB-lite"/>
    </source>
</evidence>
<proteinExistence type="inferred from homology"/>
<keyword evidence="16" id="KW-0449">Lipoprotein</keyword>
<name>A0A3R7LW99_9EURO</name>
<evidence type="ECO:0000313" key="26">
    <source>
        <dbReference type="Proteomes" id="UP000215289"/>
    </source>
</evidence>
<evidence type="ECO:0000256" key="9">
    <source>
        <dbReference type="ARBA" id="ARBA00022525"/>
    </source>
</evidence>
<dbReference type="FunFam" id="3.20.20.80:FF:000233">
    <property type="entry name" value="Probable glucan endo-1,3-beta-glucosidase eglC"/>
    <property type="match status" value="1"/>
</dbReference>
<dbReference type="EMBL" id="NIDN02000159">
    <property type="protein sequence ID" value="RLL95291.1"/>
    <property type="molecule type" value="Genomic_DNA"/>
</dbReference>
<evidence type="ECO:0000256" key="17">
    <source>
        <dbReference type="ARBA" id="ARBA00023316"/>
    </source>
</evidence>
<dbReference type="SUPFAM" id="SSF51445">
    <property type="entry name" value="(Trans)glycosidases"/>
    <property type="match status" value="1"/>
</dbReference>
<evidence type="ECO:0000256" key="18">
    <source>
        <dbReference type="ARBA" id="ARBA00023326"/>
    </source>
</evidence>
<comment type="function">
    <text evidence="19">Glucanases play a role in cell expansion during growth, in cell-cell fusion during mating, and in spore release during sporulation. This enzyme may be involved in beta-glucan degradation and also function biosynthetically as a transglycosylase.</text>
</comment>
<keyword evidence="10" id="KW-0336">GPI-anchor</keyword>
<evidence type="ECO:0000256" key="4">
    <source>
        <dbReference type="ARBA" id="ARBA00008773"/>
    </source>
</evidence>
<dbReference type="GO" id="GO:0009277">
    <property type="term" value="C:fungal-type cell wall"/>
    <property type="evidence" value="ECO:0007669"/>
    <property type="project" value="TreeGrafter"/>
</dbReference>
<dbReference type="Gene3D" id="3.20.20.80">
    <property type="entry name" value="Glycosidases"/>
    <property type="match status" value="1"/>
</dbReference>
<keyword evidence="13" id="KW-0472">Membrane</keyword>
<dbReference type="GO" id="GO:0000272">
    <property type="term" value="P:polysaccharide catabolic process"/>
    <property type="evidence" value="ECO:0007669"/>
    <property type="project" value="UniProtKB-KW"/>
</dbReference>
<keyword evidence="17" id="KW-0961">Cell wall biogenesis/degradation</keyword>
<evidence type="ECO:0000256" key="11">
    <source>
        <dbReference type="ARBA" id="ARBA00022729"/>
    </source>
</evidence>
<dbReference type="PANTHER" id="PTHR16631">
    <property type="entry name" value="GLUCAN 1,3-BETA-GLUCOSIDASE"/>
    <property type="match status" value="1"/>
</dbReference>
<keyword evidence="14" id="KW-0325">Glycoprotein</keyword>
<dbReference type="Proteomes" id="UP000215289">
    <property type="component" value="Unassembled WGS sequence"/>
</dbReference>
<keyword evidence="8" id="KW-0134">Cell wall</keyword>
<evidence type="ECO:0000256" key="19">
    <source>
        <dbReference type="ARBA" id="ARBA00025152"/>
    </source>
</evidence>
<organism evidence="25 26">
    <name type="scientific">Aspergillus turcosus</name>
    <dbReference type="NCBI Taxonomy" id="1245748"/>
    <lineage>
        <taxon>Eukaryota</taxon>
        <taxon>Fungi</taxon>
        <taxon>Dikarya</taxon>
        <taxon>Ascomycota</taxon>
        <taxon>Pezizomycotina</taxon>
        <taxon>Eurotiomycetes</taxon>
        <taxon>Eurotiomycetidae</taxon>
        <taxon>Eurotiales</taxon>
        <taxon>Aspergillaceae</taxon>
        <taxon>Aspergillus</taxon>
        <taxon>Aspergillus subgen. Fumigati</taxon>
    </lineage>
</organism>
<evidence type="ECO:0000256" key="3">
    <source>
        <dbReference type="ARBA" id="ARBA00004609"/>
    </source>
</evidence>
<evidence type="ECO:0000256" key="16">
    <source>
        <dbReference type="ARBA" id="ARBA00023288"/>
    </source>
</evidence>
<dbReference type="InterPro" id="IPR017853">
    <property type="entry name" value="GH"/>
</dbReference>
<keyword evidence="11 24" id="KW-0732">Signal</keyword>
<dbReference type="GO" id="GO:0005576">
    <property type="term" value="C:extracellular region"/>
    <property type="evidence" value="ECO:0007669"/>
    <property type="project" value="TreeGrafter"/>
</dbReference>
<dbReference type="InterPro" id="IPR000490">
    <property type="entry name" value="Glyco_hydro_17"/>
</dbReference>
<evidence type="ECO:0000256" key="2">
    <source>
        <dbReference type="ARBA" id="ARBA00004191"/>
    </source>
</evidence>
<evidence type="ECO:0000256" key="6">
    <source>
        <dbReference type="ARBA" id="ARBA00019762"/>
    </source>
</evidence>
<comment type="caution">
    <text evidence="25">The sequence shown here is derived from an EMBL/GenBank/DDBJ whole genome shotgun (WGS) entry which is preliminary data.</text>
</comment>
<protein>
    <recommendedName>
        <fullName evidence="6">Probable glucan endo-1,3-beta-glucosidase eglC</fullName>
        <ecNumber evidence="5">3.2.1.39</ecNumber>
    </recommendedName>
    <alternativeName>
        <fullName evidence="20">Endo-1,3-beta-glucanase eglC</fullName>
    </alternativeName>
    <alternativeName>
        <fullName evidence="21">Laminarinase eglC</fullName>
    </alternativeName>
</protein>
<evidence type="ECO:0000256" key="24">
    <source>
        <dbReference type="SAM" id="SignalP"/>
    </source>
</evidence>
<dbReference type="GO" id="GO:0098552">
    <property type="term" value="C:side of membrane"/>
    <property type="evidence" value="ECO:0007669"/>
    <property type="project" value="UniProtKB-KW"/>
</dbReference>
<comment type="similarity">
    <text evidence="4 22">Belongs to the glycosyl hydrolase 17 family.</text>
</comment>
<keyword evidence="9" id="KW-0964">Secreted</keyword>
<evidence type="ECO:0000256" key="21">
    <source>
        <dbReference type="ARBA" id="ARBA00032906"/>
    </source>
</evidence>
<keyword evidence="12" id="KW-0378">Hydrolase</keyword>
<keyword evidence="7" id="KW-1003">Cell membrane</keyword>
<dbReference type="InterPro" id="IPR050732">
    <property type="entry name" value="Beta-glucan_modifiers"/>
</dbReference>
<dbReference type="GO" id="GO:0005886">
    <property type="term" value="C:plasma membrane"/>
    <property type="evidence" value="ECO:0007669"/>
    <property type="project" value="UniProtKB-SubCell"/>
</dbReference>
<keyword evidence="15" id="KW-0119">Carbohydrate metabolism</keyword>
<evidence type="ECO:0000256" key="5">
    <source>
        <dbReference type="ARBA" id="ARBA00012780"/>
    </source>
</evidence>
<evidence type="ECO:0000313" key="25">
    <source>
        <dbReference type="EMBL" id="RLL95291.1"/>
    </source>
</evidence>
<evidence type="ECO:0000256" key="15">
    <source>
        <dbReference type="ARBA" id="ARBA00023277"/>
    </source>
</evidence>
<dbReference type="PANTHER" id="PTHR16631:SF13">
    <property type="entry name" value="GLUCAN ENDO-1,3-BETA-GLUCOSIDASE EGLC-RELATED"/>
    <property type="match status" value="1"/>
</dbReference>
<accession>A0A3R7LW99</accession>
<sequence length="440" mass="44459">MHFTQLAALALALATSEAAYQGFNYGSTKSDGSVKSQSDFQSEFLTAKNLVGTSGFTSARLYTMIQGGTTNTPISAIPAAIAEETSLLLGLWASGGNFANEITALKNAIADYEDDLAKLVVGISVGSEDLYRNSVDGVKANAGIGTNPDEIVSYINQVRSTIAGTKLSGAPIGHVDTWTAWVNGSNSAVIDACDWLGFDGYPYFQNTMPNSISDAKALFDESVAKTQAVAQGKEVWITETGWPVSGNTENLAVANIANAKTYWDEVGCPLFGKTNTWWYILQDADPVTPNPSFGIVGSTLSTTPLFDLSCSAASSSAAASSTAGPSASSVAGSSASGFATAVSSGSAKPTYSAGKGPGVSYNGSYPGSWNSSSAARPSSTAISASSGSPSSASGASSQSSSSTGSSSSPSSSTILSNSASGLSGSIFGAVVAVCLALAAL</sequence>
<evidence type="ECO:0000256" key="12">
    <source>
        <dbReference type="ARBA" id="ARBA00022801"/>
    </source>
</evidence>
<keyword evidence="26" id="KW-1185">Reference proteome</keyword>
<dbReference type="OrthoDB" id="77201at2759"/>
<dbReference type="EC" id="3.2.1.39" evidence="5"/>
<feature type="region of interest" description="Disordered" evidence="23">
    <location>
        <begin position="380"/>
        <end position="410"/>
    </location>
</feature>
<evidence type="ECO:0000256" key="1">
    <source>
        <dbReference type="ARBA" id="ARBA00000382"/>
    </source>
</evidence>
<comment type="subcellular location">
    <subcellularLocation>
        <location evidence="3">Cell membrane</location>
        <topology evidence="3">Lipid-anchor</topology>
        <topology evidence="3">GPI-anchor</topology>
    </subcellularLocation>
    <subcellularLocation>
        <location evidence="2">Secreted</location>
        <location evidence="2">Cell wall</location>
    </subcellularLocation>
</comment>
<reference evidence="25 26" key="1">
    <citation type="submission" date="2018-08" db="EMBL/GenBank/DDBJ databases">
        <title>Draft genome sequences of two Aspergillus turcosus clinical strains isolated from bronchoalveolar lavage fluid: one azole-susceptible and the other azole-resistant.</title>
        <authorList>
            <person name="Parent-Michaud M."/>
            <person name="Dufresne P.J."/>
            <person name="Fournier E."/>
            <person name="Martineau C."/>
            <person name="Moreira S."/>
            <person name="Perkins V."/>
            <person name="De Repentigny L."/>
            <person name="Dufresne S.F."/>
        </authorList>
    </citation>
    <scope>NUCLEOTIDE SEQUENCE [LARGE SCALE GENOMIC DNA]</scope>
    <source>
        <strain evidence="25">HMR AF 1038</strain>
    </source>
</reference>
<keyword evidence="18" id="KW-0624">Polysaccharide degradation</keyword>
<dbReference type="STRING" id="1245748.A0A3R7LW99"/>
<gene>
    <name evidence="25" type="ORF">CFD26_102962</name>
</gene>
<comment type="catalytic activity">
    <reaction evidence="1">
        <text>Hydrolysis of (1-&gt;3)-beta-D-glucosidic linkages in (1-&gt;3)-beta-D-glucans.</text>
        <dbReference type="EC" id="3.2.1.39"/>
    </reaction>
</comment>
<dbReference type="GO" id="GO:0009986">
    <property type="term" value="C:cell surface"/>
    <property type="evidence" value="ECO:0007669"/>
    <property type="project" value="TreeGrafter"/>
</dbReference>
<dbReference type="GO" id="GO:0042973">
    <property type="term" value="F:glucan endo-1,3-beta-D-glucosidase activity"/>
    <property type="evidence" value="ECO:0007669"/>
    <property type="project" value="UniProtKB-EC"/>
</dbReference>
<evidence type="ECO:0000256" key="20">
    <source>
        <dbReference type="ARBA" id="ARBA00032134"/>
    </source>
</evidence>
<evidence type="ECO:0000256" key="8">
    <source>
        <dbReference type="ARBA" id="ARBA00022512"/>
    </source>
</evidence>
<dbReference type="GO" id="GO:0071555">
    <property type="term" value="P:cell wall organization"/>
    <property type="evidence" value="ECO:0007669"/>
    <property type="project" value="UniProtKB-KW"/>
</dbReference>
<evidence type="ECO:0000256" key="13">
    <source>
        <dbReference type="ARBA" id="ARBA00023136"/>
    </source>
</evidence>
<evidence type="ECO:0000256" key="22">
    <source>
        <dbReference type="RuleBase" id="RU004335"/>
    </source>
</evidence>